<evidence type="ECO:0008006" key="3">
    <source>
        <dbReference type="Google" id="ProtNLM"/>
    </source>
</evidence>
<proteinExistence type="predicted"/>
<keyword evidence="2" id="KW-1185">Reference proteome</keyword>
<organism evidence="1 2">
    <name type="scientific">Phenylobacterium kunshanense</name>
    <dbReference type="NCBI Taxonomy" id="1445034"/>
    <lineage>
        <taxon>Bacteria</taxon>
        <taxon>Pseudomonadati</taxon>
        <taxon>Pseudomonadota</taxon>
        <taxon>Alphaproteobacteria</taxon>
        <taxon>Caulobacterales</taxon>
        <taxon>Caulobacteraceae</taxon>
        <taxon>Phenylobacterium</taxon>
    </lineage>
</organism>
<gene>
    <name evidence="1" type="ORF">DJ019_01865</name>
</gene>
<dbReference type="RefSeq" id="WP_111274274.1">
    <property type="nucleotide sequence ID" value="NZ_QFYS01000001.1"/>
</dbReference>
<name>A0A328BN19_9CAUL</name>
<evidence type="ECO:0000313" key="2">
    <source>
        <dbReference type="Proteomes" id="UP000249524"/>
    </source>
</evidence>
<dbReference type="EMBL" id="QFYS01000001">
    <property type="protein sequence ID" value="RAK68782.1"/>
    <property type="molecule type" value="Genomic_DNA"/>
</dbReference>
<evidence type="ECO:0000313" key="1">
    <source>
        <dbReference type="EMBL" id="RAK68782.1"/>
    </source>
</evidence>
<comment type="caution">
    <text evidence="1">The sequence shown here is derived from an EMBL/GenBank/DDBJ whole genome shotgun (WGS) entry which is preliminary data.</text>
</comment>
<dbReference type="Proteomes" id="UP000249524">
    <property type="component" value="Unassembled WGS sequence"/>
</dbReference>
<reference evidence="1 2" key="1">
    <citation type="submission" date="2018-05" db="EMBL/GenBank/DDBJ databases">
        <authorList>
            <person name="Lanie J.A."/>
            <person name="Ng W.-L."/>
            <person name="Kazmierczak K.M."/>
            <person name="Andrzejewski T.M."/>
            <person name="Davidsen T.M."/>
            <person name="Wayne K.J."/>
            <person name="Tettelin H."/>
            <person name="Glass J.I."/>
            <person name="Rusch D."/>
            <person name="Podicherti R."/>
            <person name="Tsui H.-C.T."/>
            <person name="Winkler M.E."/>
        </authorList>
    </citation>
    <scope>NUCLEOTIDE SEQUENCE [LARGE SCALE GENOMIC DNA]</scope>
    <source>
        <strain evidence="1 2">BUT-10</strain>
    </source>
</reference>
<accession>A0A328BN19</accession>
<dbReference type="AlphaFoldDB" id="A0A328BN19"/>
<sequence length="60" mass="6403">MKPEPHLELTGHRDGFALRFGDEEVAVYPDFDGVSAGLRAAREAMAMLAACLAMAPEGNV</sequence>
<protein>
    <recommendedName>
        <fullName evidence="3">Type II toxin-antitoxin system HicB family antitoxin</fullName>
    </recommendedName>
</protein>